<evidence type="ECO:0000313" key="3">
    <source>
        <dbReference type="EMBL" id="NQE33993.1"/>
    </source>
</evidence>
<organism evidence="3 4">
    <name type="scientific">Microcoleus asticus IPMA8</name>
    <dbReference type="NCBI Taxonomy" id="2563858"/>
    <lineage>
        <taxon>Bacteria</taxon>
        <taxon>Bacillati</taxon>
        <taxon>Cyanobacteriota</taxon>
        <taxon>Cyanophyceae</taxon>
        <taxon>Oscillatoriophycideae</taxon>
        <taxon>Oscillatoriales</taxon>
        <taxon>Microcoleaceae</taxon>
        <taxon>Microcoleus</taxon>
        <taxon>Microcoleus asticus</taxon>
    </lineage>
</organism>
<name>A0ABX2CVQ2_9CYAN</name>
<evidence type="ECO:0000256" key="1">
    <source>
        <dbReference type="SAM" id="MobiDB-lite"/>
    </source>
</evidence>
<keyword evidence="4" id="KW-1185">Reference proteome</keyword>
<evidence type="ECO:0000313" key="4">
    <source>
        <dbReference type="Proteomes" id="UP000702425"/>
    </source>
</evidence>
<keyword evidence="2" id="KW-0472">Membrane</keyword>
<protein>
    <submittedName>
        <fullName evidence="3">Uncharacterized protein</fullName>
    </submittedName>
</protein>
<keyword evidence="2" id="KW-1133">Transmembrane helix</keyword>
<evidence type="ECO:0000256" key="2">
    <source>
        <dbReference type="SAM" id="Phobius"/>
    </source>
</evidence>
<sequence length="695" mass="74980">MNSPKQLKKISQVGSALIAASTLCLICAFICITFLSFPSIASASSLPTKIWEKEQSRVLLPDWSQITFSSLPAVASSGSSGDRSWQAGTSVDNILKLGEINDVKPEILSLQAIEQLALGDINLENISLSAFPLAGKQTVGHLAEIVPNLGQFQLSDVPPIASLSSQIAGVNPNINQLSIGQAVKQVPQLAQAKLNQINLSEFAIAQIPNLNSVNLEQFSGWSEELISNIPLLSQVPLSNFPVPIASIGSTIMRIDTIYSRYESKRNNTISGSDVEGFAVACEKDCAYIELDDMENAGRRATGPLEGKQWISGKYQEVRGGSGCLTGWEPTGRHPFGEMFKVVVMEPSETSDTVDTALYFRFSLPCGKSPYIIGPVPFLSYSVNSPMFVGRLEGGSSNSISRSKGVASETKPSKPLSSNHAKENPLPTQPLPESKRECARPATYVSGVDVASLGEALAKLSEGIANLENAASGDYEAIGEMVCTEGSRNCGRAIGRYQLMSYREEVQRAVSSIPGGANFILNVNKGQKPTREELFQYFPPAVQDKVWQNSLAENLVSSQQEIDPKTGQVFKGDRLIERVAQKHFGGSGSKIDASYSNILGGYSLKQYGAKVRELYNHNTSDNCQANSGDSKGISNSVGSGITLNASWSIKVALFISSFLMGMWFLIRLFYKRKQQLFMILIGLGVAISFGTAALSH</sequence>
<dbReference type="Proteomes" id="UP000702425">
    <property type="component" value="Unassembled WGS sequence"/>
</dbReference>
<feature type="transmembrane region" description="Helical" evidence="2">
    <location>
        <begin position="646"/>
        <end position="668"/>
    </location>
</feature>
<dbReference type="RefSeq" id="WP_172186633.1">
    <property type="nucleotide sequence ID" value="NZ_CAWPPK010000146.1"/>
</dbReference>
<keyword evidence="2" id="KW-0812">Transmembrane</keyword>
<gene>
    <name evidence="3" type="ORF">E5S67_01716</name>
</gene>
<comment type="caution">
    <text evidence="3">The sequence shown here is derived from an EMBL/GenBank/DDBJ whole genome shotgun (WGS) entry which is preliminary data.</text>
</comment>
<accession>A0ABX2CVQ2</accession>
<feature type="region of interest" description="Disordered" evidence="1">
    <location>
        <begin position="395"/>
        <end position="437"/>
    </location>
</feature>
<proteinExistence type="predicted"/>
<dbReference type="EMBL" id="SRRZ01000023">
    <property type="protein sequence ID" value="NQE33993.1"/>
    <property type="molecule type" value="Genomic_DNA"/>
</dbReference>
<feature type="transmembrane region" description="Helical" evidence="2">
    <location>
        <begin position="675"/>
        <end position="693"/>
    </location>
</feature>
<reference evidence="3 4" key="1">
    <citation type="journal article" date="2020" name="Sci. Rep.">
        <title>A novel cyanobacterial geosmin producer, revising GeoA distribution and dispersion patterns in Bacteria.</title>
        <authorList>
            <person name="Churro C."/>
            <person name="Semedo-Aguiar A.P."/>
            <person name="Silva A.D."/>
            <person name="Pereira-Leal J.B."/>
            <person name="Leite R.B."/>
        </authorList>
    </citation>
    <scope>NUCLEOTIDE SEQUENCE [LARGE SCALE GENOMIC DNA]</scope>
    <source>
        <strain evidence="3 4">IPMA8</strain>
    </source>
</reference>